<proteinExistence type="predicted"/>
<evidence type="ECO:0000313" key="1">
    <source>
        <dbReference type="EMBL" id="SUZ57680.1"/>
    </source>
</evidence>
<dbReference type="AlphaFoldDB" id="A0A381NT08"/>
<reference evidence="1" key="1">
    <citation type="submission" date="2018-05" db="EMBL/GenBank/DDBJ databases">
        <authorList>
            <person name="Lanie J.A."/>
            <person name="Ng W.-L."/>
            <person name="Kazmierczak K.M."/>
            <person name="Andrzejewski T.M."/>
            <person name="Davidsen T.M."/>
            <person name="Wayne K.J."/>
            <person name="Tettelin H."/>
            <person name="Glass J.I."/>
            <person name="Rusch D."/>
            <person name="Podicherti R."/>
            <person name="Tsui H.-C.T."/>
            <person name="Winkler M.E."/>
        </authorList>
    </citation>
    <scope>NUCLEOTIDE SEQUENCE</scope>
</reference>
<dbReference type="EMBL" id="UINC01000572">
    <property type="protein sequence ID" value="SUZ57680.1"/>
    <property type="molecule type" value="Genomic_DNA"/>
</dbReference>
<sequence>MYRPFLAGSAQVCLISHIDVISRGSYDAGTNLAGWLTPETP</sequence>
<gene>
    <name evidence="1" type="ORF">METZ01_LOCUS10534</name>
</gene>
<accession>A0A381NT08</accession>
<protein>
    <submittedName>
        <fullName evidence="1">Uncharacterized protein</fullName>
    </submittedName>
</protein>
<name>A0A381NT08_9ZZZZ</name>
<organism evidence="1">
    <name type="scientific">marine metagenome</name>
    <dbReference type="NCBI Taxonomy" id="408172"/>
    <lineage>
        <taxon>unclassified sequences</taxon>
        <taxon>metagenomes</taxon>
        <taxon>ecological metagenomes</taxon>
    </lineage>
</organism>